<proteinExistence type="predicted"/>
<dbReference type="Proteomes" id="UP000094009">
    <property type="component" value="Unassembled WGS sequence"/>
</dbReference>
<name>A0A853KUI1_9PROT</name>
<sequence>MQGDVKLTEAQKDEAALWHVKRAGGSLSAAQEQEFDAWLNADTGNRLAYDQMRVLWAQVEEPARRIAVSDAGQVPVWQRVLDWFSPLRTVTSCAAVAAVLAMVAFLNPDALDNLQADIVTDAATVTEMRLPDGSAVFLAANSAIATDFEDGKRDVELLRGQAFFDVMHRDGDSFRVRAGMATVEVVGTRFNVDYLTHDTTVGVEEGAVRVSTGADTGSVMLGPGDAVAVGAGGVQAKEVVDIASVQSWMHGRLSVQNVRLDDLVARLDNFAPGRLMVLGNIGNKTVSGSFPTNDVASSFETLAVAVGGSVIKTSPWLTIIY</sequence>
<dbReference type="PANTHER" id="PTHR30273">
    <property type="entry name" value="PERIPLASMIC SIGNAL SENSOR AND SIGMA FACTOR ACTIVATOR FECR-RELATED"/>
    <property type="match status" value="1"/>
</dbReference>
<feature type="domain" description="FecR protein" evidence="1">
    <location>
        <begin position="117"/>
        <end position="209"/>
    </location>
</feature>
<organism evidence="3 4">
    <name type="scientific">Thalassospira tepidiphila MCCC 1A03514</name>
    <dbReference type="NCBI Taxonomy" id="1177930"/>
    <lineage>
        <taxon>Bacteria</taxon>
        <taxon>Pseudomonadati</taxon>
        <taxon>Pseudomonadota</taxon>
        <taxon>Alphaproteobacteria</taxon>
        <taxon>Rhodospirillales</taxon>
        <taxon>Thalassospiraceae</taxon>
        <taxon>Thalassospira</taxon>
    </lineage>
</organism>
<dbReference type="EMBL" id="JPVZ01000015">
    <property type="protein sequence ID" value="OAZ07732.1"/>
    <property type="molecule type" value="Genomic_DNA"/>
</dbReference>
<dbReference type="RefSeq" id="WP_064782511.1">
    <property type="nucleotide sequence ID" value="NZ_JPVZ01000015.1"/>
</dbReference>
<protein>
    <submittedName>
        <fullName evidence="3">Iron dicitrate transport regulator FecR</fullName>
    </submittedName>
</protein>
<dbReference type="Pfam" id="PF16220">
    <property type="entry name" value="DUF4880"/>
    <property type="match status" value="1"/>
</dbReference>
<dbReference type="AlphaFoldDB" id="A0A853KUI1"/>
<evidence type="ECO:0000313" key="4">
    <source>
        <dbReference type="Proteomes" id="UP000094009"/>
    </source>
</evidence>
<dbReference type="InterPro" id="IPR032623">
    <property type="entry name" value="FecR_N"/>
</dbReference>
<dbReference type="PANTHER" id="PTHR30273:SF2">
    <property type="entry name" value="PROTEIN FECR"/>
    <property type="match status" value="1"/>
</dbReference>
<evidence type="ECO:0000259" key="2">
    <source>
        <dbReference type="Pfam" id="PF16220"/>
    </source>
</evidence>
<gene>
    <name evidence="3" type="ORF">TH4_20565</name>
</gene>
<dbReference type="InterPro" id="IPR012373">
    <property type="entry name" value="Ferrdict_sens_TM"/>
</dbReference>
<evidence type="ECO:0000313" key="3">
    <source>
        <dbReference type="EMBL" id="OAZ07732.1"/>
    </source>
</evidence>
<dbReference type="InterPro" id="IPR006860">
    <property type="entry name" value="FecR"/>
</dbReference>
<reference evidence="3 4" key="1">
    <citation type="submission" date="2014-07" db="EMBL/GenBank/DDBJ databases">
        <title>Draft genome sequence of Thalassospira tepidiphila 1-1B.</title>
        <authorList>
            <person name="Lai Q."/>
            <person name="Shao Z."/>
        </authorList>
    </citation>
    <scope>NUCLEOTIDE SEQUENCE [LARGE SCALE GENOMIC DNA]</scope>
    <source>
        <strain evidence="3 4">MCCC 1A03514</strain>
    </source>
</reference>
<dbReference type="Gene3D" id="2.60.120.1440">
    <property type="match status" value="1"/>
</dbReference>
<dbReference type="Pfam" id="PF04773">
    <property type="entry name" value="FecR"/>
    <property type="match status" value="1"/>
</dbReference>
<evidence type="ECO:0000259" key="1">
    <source>
        <dbReference type="Pfam" id="PF04773"/>
    </source>
</evidence>
<comment type="caution">
    <text evidence="3">The sequence shown here is derived from an EMBL/GenBank/DDBJ whole genome shotgun (WGS) entry which is preliminary data.</text>
</comment>
<dbReference type="GO" id="GO:0016989">
    <property type="term" value="F:sigma factor antagonist activity"/>
    <property type="evidence" value="ECO:0007669"/>
    <property type="project" value="TreeGrafter"/>
</dbReference>
<dbReference type="PIRSF" id="PIRSF018266">
    <property type="entry name" value="FecR"/>
    <property type="match status" value="1"/>
</dbReference>
<feature type="domain" description="FecR N-terminal" evidence="2">
    <location>
        <begin position="13"/>
        <end position="53"/>
    </location>
</feature>
<accession>A0A853KUI1</accession>